<gene>
    <name evidence="1" type="ORF">BB934_39775</name>
</gene>
<geneLocation type="plasmid" evidence="1">
    <name>unnamed2</name>
</geneLocation>
<evidence type="ECO:0000313" key="1">
    <source>
        <dbReference type="EMBL" id="ANY84355.1"/>
    </source>
</evidence>
<dbReference type="EMBL" id="CP016619">
    <property type="protein sequence ID" value="ANY84355.1"/>
    <property type="molecule type" value="Genomic_DNA"/>
</dbReference>
<organism evidence="1">
    <name type="scientific">Microvirga ossetica</name>
    <dbReference type="NCBI Taxonomy" id="1882682"/>
    <lineage>
        <taxon>Bacteria</taxon>
        <taxon>Pseudomonadati</taxon>
        <taxon>Pseudomonadota</taxon>
        <taxon>Alphaproteobacteria</taxon>
        <taxon>Hyphomicrobiales</taxon>
        <taxon>Methylobacteriaceae</taxon>
        <taxon>Microvirga</taxon>
    </lineage>
</organism>
<name>A0A1B2EWN2_9HYPH</name>
<accession>A0A1B2EWN2</accession>
<protein>
    <submittedName>
        <fullName evidence="1">Uncharacterized protein</fullName>
    </submittedName>
</protein>
<dbReference type="KEGG" id="moc:BB934_39775"/>
<proteinExistence type="predicted"/>
<sequence>MHYLELDALYALKLMRTLAPAYRGPDIERALDAYVDLALEDWADHHESLLSQHPHVILAAVGTFGLLQQHRPEQFPDSRAWSDIFTDRRLYMTSAVEQLASDKQN</sequence>
<dbReference type="AlphaFoldDB" id="A0A1B2EWN2"/>
<reference evidence="1" key="1">
    <citation type="submission" date="2016-07" db="EMBL/GenBank/DDBJ databases">
        <title>Microvirga ossetica sp. nov. a new species of rhizobia isolated from root nodules of the legume species Vicia alpestris Steven originated from North Ossetia region in the Caucasus.</title>
        <authorList>
            <person name="Safronova V.I."/>
            <person name="Kuznetsova I.G."/>
            <person name="Sazanova A.L."/>
            <person name="Belimov A."/>
            <person name="Andronov E."/>
            <person name="Osledkin Y.S."/>
            <person name="Onishchuk O.P."/>
            <person name="Kurchak O.N."/>
            <person name="Shaposhnikov A.I."/>
            <person name="Willems A."/>
            <person name="Tikhonovich I.A."/>
        </authorList>
    </citation>
    <scope>NUCLEOTIDE SEQUENCE [LARGE SCALE GENOMIC DNA]</scope>
    <source>
        <strain evidence="1">V5/3M</strain>
        <plasmid evidence="1">unnamed2</plasmid>
    </source>
</reference>
<keyword evidence="1" id="KW-0614">Plasmid</keyword>